<accession>A0A4Y2TLV2</accession>
<dbReference type="AlphaFoldDB" id="A0A4Y2TLV2"/>
<evidence type="ECO:0000313" key="2">
    <source>
        <dbReference type="EMBL" id="GBO01508.1"/>
    </source>
</evidence>
<feature type="compositionally biased region" description="Basic and acidic residues" evidence="1">
    <location>
        <begin position="1"/>
        <end position="10"/>
    </location>
</feature>
<proteinExistence type="predicted"/>
<comment type="caution">
    <text evidence="2">The sequence shown here is derived from an EMBL/GenBank/DDBJ whole genome shotgun (WGS) entry which is preliminary data.</text>
</comment>
<sequence length="102" mass="11733">MTHNAERDPLLEEVLETGDDGKCDDDPSRHDEQDVHDEEDREFEQGVRVLHVHVHEGARAHHRGPAQLQRKIHRDEDCGIKSVLFAPISWCQPLSLPPKNFL</sequence>
<evidence type="ECO:0000256" key="1">
    <source>
        <dbReference type="SAM" id="MobiDB-lite"/>
    </source>
</evidence>
<reference evidence="2 3" key="1">
    <citation type="journal article" date="2019" name="Sci. Rep.">
        <title>Orb-weaving spider Araneus ventricosus genome elucidates the spidroin gene catalogue.</title>
        <authorList>
            <person name="Kono N."/>
            <person name="Nakamura H."/>
            <person name="Ohtoshi R."/>
            <person name="Moran D.A.P."/>
            <person name="Shinohara A."/>
            <person name="Yoshida Y."/>
            <person name="Fujiwara M."/>
            <person name="Mori M."/>
            <person name="Tomita M."/>
            <person name="Arakawa K."/>
        </authorList>
    </citation>
    <scope>NUCLEOTIDE SEQUENCE [LARGE SCALE GENOMIC DNA]</scope>
</reference>
<protein>
    <submittedName>
        <fullName evidence="2">Uncharacterized protein</fullName>
    </submittedName>
</protein>
<dbReference type="Proteomes" id="UP000499080">
    <property type="component" value="Unassembled WGS sequence"/>
</dbReference>
<organism evidence="2 3">
    <name type="scientific">Araneus ventricosus</name>
    <name type="common">Orbweaver spider</name>
    <name type="synonym">Epeira ventricosa</name>
    <dbReference type="NCBI Taxonomy" id="182803"/>
    <lineage>
        <taxon>Eukaryota</taxon>
        <taxon>Metazoa</taxon>
        <taxon>Ecdysozoa</taxon>
        <taxon>Arthropoda</taxon>
        <taxon>Chelicerata</taxon>
        <taxon>Arachnida</taxon>
        <taxon>Araneae</taxon>
        <taxon>Araneomorphae</taxon>
        <taxon>Entelegynae</taxon>
        <taxon>Araneoidea</taxon>
        <taxon>Araneidae</taxon>
        <taxon>Araneus</taxon>
    </lineage>
</organism>
<name>A0A4Y2TLV2_ARAVE</name>
<keyword evidence="3" id="KW-1185">Reference proteome</keyword>
<dbReference type="OrthoDB" id="6469516at2759"/>
<dbReference type="EMBL" id="BGPR01029615">
    <property type="protein sequence ID" value="GBO01508.1"/>
    <property type="molecule type" value="Genomic_DNA"/>
</dbReference>
<gene>
    <name evidence="2" type="ORF">AVEN_181645_1</name>
</gene>
<feature type="compositionally biased region" description="Basic and acidic residues" evidence="1">
    <location>
        <begin position="19"/>
        <end position="33"/>
    </location>
</feature>
<feature type="region of interest" description="Disordered" evidence="1">
    <location>
        <begin position="1"/>
        <end position="42"/>
    </location>
</feature>
<evidence type="ECO:0000313" key="3">
    <source>
        <dbReference type="Proteomes" id="UP000499080"/>
    </source>
</evidence>